<name>A0A3E1RF64_9BURK</name>
<feature type="transmembrane region" description="Helical" evidence="1">
    <location>
        <begin position="46"/>
        <end position="69"/>
    </location>
</feature>
<evidence type="ECO:0000313" key="4">
    <source>
        <dbReference type="Proteomes" id="UP000260665"/>
    </source>
</evidence>
<feature type="transmembrane region" description="Helical" evidence="1">
    <location>
        <begin position="167"/>
        <end position="188"/>
    </location>
</feature>
<feature type="transmembrane region" description="Helical" evidence="1">
    <location>
        <begin position="107"/>
        <end position="128"/>
    </location>
</feature>
<dbReference type="AlphaFoldDB" id="A0A3E1RF64"/>
<accession>A0A3E1RF64</accession>
<dbReference type="InterPro" id="IPR050879">
    <property type="entry name" value="Acyltransferase_3"/>
</dbReference>
<dbReference type="Pfam" id="PF01757">
    <property type="entry name" value="Acyl_transf_3"/>
    <property type="match status" value="1"/>
</dbReference>
<keyword evidence="1" id="KW-0812">Transmembrane</keyword>
<protein>
    <recommendedName>
        <fullName evidence="2">Acyltransferase 3 domain-containing protein</fullName>
    </recommendedName>
</protein>
<dbReference type="GO" id="GO:0016747">
    <property type="term" value="F:acyltransferase activity, transferring groups other than amino-acyl groups"/>
    <property type="evidence" value="ECO:0007669"/>
    <property type="project" value="InterPro"/>
</dbReference>
<feature type="transmembrane region" description="Helical" evidence="1">
    <location>
        <begin position="81"/>
        <end position="101"/>
    </location>
</feature>
<evidence type="ECO:0000256" key="1">
    <source>
        <dbReference type="SAM" id="Phobius"/>
    </source>
</evidence>
<dbReference type="Proteomes" id="UP000260665">
    <property type="component" value="Unassembled WGS sequence"/>
</dbReference>
<dbReference type="PANTHER" id="PTHR23028">
    <property type="entry name" value="ACETYLTRANSFERASE"/>
    <property type="match status" value="1"/>
</dbReference>
<keyword evidence="1" id="KW-0472">Membrane</keyword>
<keyword evidence="4" id="KW-1185">Reference proteome</keyword>
<organism evidence="3 4">
    <name type="scientific">Rhodoferax lacus</name>
    <dbReference type="NCBI Taxonomy" id="2184758"/>
    <lineage>
        <taxon>Bacteria</taxon>
        <taxon>Pseudomonadati</taxon>
        <taxon>Pseudomonadota</taxon>
        <taxon>Betaproteobacteria</taxon>
        <taxon>Burkholderiales</taxon>
        <taxon>Comamonadaceae</taxon>
        <taxon>Rhodoferax</taxon>
    </lineage>
</organism>
<evidence type="ECO:0000313" key="3">
    <source>
        <dbReference type="EMBL" id="RFO98008.1"/>
    </source>
</evidence>
<sequence>MEVQFYIAFTTLLWLADRNSLGIEKFKRDWLIWSSSLVALLWPAELVHTTFWQGGFIGFWYSFMTGVLCGDCLDGKPKSRIISFSYSLFIFFIGSIFQNTFAQCVGITGIIFCLILNASKSISFLSFHTIQKLGLISYSLYLFHLPITGIFMRVLRRFVVTSVATDVLAVVLNMTICIAIAAIAHILFERPAIAWSRLIKFKNTSKIPPQKLSST</sequence>
<dbReference type="GO" id="GO:0009103">
    <property type="term" value="P:lipopolysaccharide biosynthetic process"/>
    <property type="evidence" value="ECO:0007669"/>
    <property type="project" value="TreeGrafter"/>
</dbReference>
<dbReference type="InterPro" id="IPR002656">
    <property type="entry name" value="Acyl_transf_3_dom"/>
</dbReference>
<evidence type="ECO:0000259" key="2">
    <source>
        <dbReference type="Pfam" id="PF01757"/>
    </source>
</evidence>
<dbReference type="GO" id="GO:0016020">
    <property type="term" value="C:membrane"/>
    <property type="evidence" value="ECO:0007669"/>
    <property type="project" value="TreeGrafter"/>
</dbReference>
<gene>
    <name evidence="3" type="ORF">DIC66_04590</name>
</gene>
<dbReference type="PANTHER" id="PTHR23028:SF53">
    <property type="entry name" value="ACYL_TRANSF_3 DOMAIN-CONTAINING PROTEIN"/>
    <property type="match status" value="1"/>
</dbReference>
<proteinExistence type="predicted"/>
<comment type="caution">
    <text evidence="3">The sequence shown here is derived from an EMBL/GenBank/DDBJ whole genome shotgun (WGS) entry which is preliminary data.</text>
</comment>
<dbReference type="EMBL" id="QFZK01000002">
    <property type="protein sequence ID" value="RFO98008.1"/>
    <property type="molecule type" value="Genomic_DNA"/>
</dbReference>
<keyword evidence="1" id="KW-1133">Transmembrane helix</keyword>
<feature type="transmembrane region" description="Helical" evidence="1">
    <location>
        <begin position="135"/>
        <end position="155"/>
    </location>
</feature>
<reference evidence="3 4" key="1">
    <citation type="submission" date="2018-05" db="EMBL/GenBank/DDBJ databases">
        <title>Rhodoferax soyangensis sp.nov., isolated from an oligotrophic freshwater lake.</title>
        <authorList>
            <person name="Park M."/>
        </authorList>
    </citation>
    <scope>NUCLEOTIDE SEQUENCE [LARGE SCALE GENOMIC DNA]</scope>
    <source>
        <strain evidence="3 4">IMCC26218</strain>
    </source>
</reference>
<feature type="domain" description="Acyltransferase 3" evidence="2">
    <location>
        <begin position="1"/>
        <end position="181"/>
    </location>
</feature>